<dbReference type="SUPFAM" id="SSF53850">
    <property type="entry name" value="Periplasmic binding protein-like II"/>
    <property type="match status" value="1"/>
</dbReference>
<feature type="domain" description="Solute-binding protein family 3/N-terminal" evidence="7">
    <location>
        <begin position="17"/>
        <end position="246"/>
    </location>
</feature>
<sequence length="309" mass="33439">MTSASAAAPLAKESQTVLRVGVASRLGQDLWFKASGEDQHLPYTVQWVNFDAAPPAMDALLADSIDTFWGGDTPAVFLAYNQRDAKVVAASEKGLFGALLVAKDSPITTVEQLKGKKIAVYRGSGFHNSLLSILQDHGLSADDVQLSYLAPAEGLAALTQGRVAAWGIWDPNAAIAEKTFGARILATPRTFSLGLQFASQKTLADRGKSQALQDFLLRSYRATAWLRAHPQRWAELQAKEANISPDVARLAASRVGGQFVPIDAGLDKAVQTIADNFYRLGIIDHATDVSPVFDARYTAFLQQRLLEKK</sequence>
<keyword evidence="3" id="KW-0813">Transport</keyword>
<evidence type="ECO:0000256" key="2">
    <source>
        <dbReference type="ARBA" id="ARBA00010742"/>
    </source>
</evidence>
<evidence type="ECO:0000259" key="7">
    <source>
        <dbReference type="SMART" id="SM00062"/>
    </source>
</evidence>
<evidence type="ECO:0000256" key="1">
    <source>
        <dbReference type="ARBA" id="ARBA00004418"/>
    </source>
</evidence>
<dbReference type="FunFam" id="3.40.190.10:FF:000050">
    <property type="entry name" value="Sulfonate ABC transporter substrate-binding protein"/>
    <property type="match status" value="1"/>
</dbReference>
<dbReference type="Gene3D" id="3.40.190.10">
    <property type="entry name" value="Periplasmic binding protein-like II"/>
    <property type="match status" value="2"/>
</dbReference>
<organism evidence="8 9">
    <name type="scientific">Sodalis praecaptivus</name>
    <dbReference type="NCBI Taxonomy" id="1239307"/>
    <lineage>
        <taxon>Bacteria</taxon>
        <taxon>Pseudomonadati</taxon>
        <taxon>Pseudomonadota</taxon>
        <taxon>Gammaproteobacteria</taxon>
        <taxon>Enterobacterales</taxon>
        <taxon>Bruguierivoracaceae</taxon>
        <taxon>Sodalis</taxon>
    </lineage>
</organism>
<evidence type="ECO:0000256" key="4">
    <source>
        <dbReference type="ARBA" id="ARBA00022729"/>
    </source>
</evidence>
<dbReference type="Proteomes" id="UP000019028">
    <property type="component" value="Chromosome"/>
</dbReference>
<dbReference type="OrthoDB" id="7374754at2"/>
<evidence type="ECO:0000256" key="5">
    <source>
        <dbReference type="ARBA" id="ARBA00055538"/>
    </source>
</evidence>
<dbReference type="SMART" id="SM00062">
    <property type="entry name" value="PBPb"/>
    <property type="match status" value="1"/>
</dbReference>
<dbReference type="AlphaFoldDB" id="W0I308"/>
<dbReference type="GO" id="GO:0042626">
    <property type="term" value="F:ATPase-coupled transmembrane transporter activity"/>
    <property type="evidence" value="ECO:0007669"/>
    <property type="project" value="InterPro"/>
</dbReference>
<dbReference type="HOGENOM" id="CLU_028871_2_0_6"/>
<evidence type="ECO:0000256" key="3">
    <source>
        <dbReference type="ARBA" id="ARBA00022448"/>
    </source>
</evidence>
<dbReference type="PANTHER" id="PTHR30024">
    <property type="entry name" value="ALIPHATIC SULFONATES-BINDING PROTEIN-RELATED"/>
    <property type="match status" value="1"/>
</dbReference>
<dbReference type="Pfam" id="PF09084">
    <property type="entry name" value="NMT1"/>
    <property type="match status" value="1"/>
</dbReference>
<dbReference type="KEGG" id="sod:Sant_3856"/>
<reference evidence="8 9" key="1">
    <citation type="journal article" date="2014" name="Genome Biol. Evol.">
        <title>Genome degeneration and adaptation in a nascent stage of symbiosis.</title>
        <authorList>
            <person name="Oakeson K.F."/>
            <person name="Gil R."/>
            <person name="Clayton A.L."/>
            <person name="Dunn D.M."/>
            <person name="von Niederhausern A.C."/>
            <person name="Hamil C."/>
            <person name="Aoyagi A."/>
            <person name="Duval B."/>
            <person name="Baca A."/>
            <person name="Silva F.J."/>
            <person name="Vallier A."/>
            <person name="Jackson D.G."/>
            <person name="Latorre A."/>
            <person name="Weiss R.B."/>
            <person name="Heddi A."/>
            <person name="Moya A."/>
            <person name="Dale C."/>
        </authorList>
    </citation>
    <scope>NUCLEOTIDE SEQUENCE [LARGE SCALE GENOMIC DNA]</scope>
    <source>
        <strain evidence="8 9">HS1</strain>
    </source>
</reference>
<evidence type="ECO:0000313" key="8">
    <source>
        <dbReference type="EMBL" id="AHF78828.1"/>
    </source>
</evidence>
<proteinExistence type="inferred from homology"/>
<evidence type="ECO:0000256" key="6">
    <source>
        <dbReference type="ARBA" id="ARBA00070228"/>
    </source>
</evidence>
<dbReference type="PANTHER" id="PTHR30024:SF48">
    <property type="entry name" value="ABC TRANSPORTER SUBSTRATE-BINDING PROTEIN"/>
    <property type="match status" value="1"/>
</dbReference>
<dbReference type="InterPro" id="IPR015168">
    <property type="entry name" value="SsuA/THI5"/>
</dbReference>
<dbReference type="GO" id="GO:0016020">
    <property type="term" value="C:membrane"/>
    <property type="evidence" value="ECO:0007669"/>
    <property type="project" value="InterPro"/>
</dbReference>
<dbReference type="GO" id="GO:0042597">
    <property type="term" value="C:periplasmic space"/>
    <property type="evidence" value="ECO:0007669"/>
    <property type="project" value="UniProtKB-SubCell"/>
</dbReference>
<comment type="similarity">
    <text evidence="2">Belongs to the bacterial solute-binding protein SsuA/TauA family.</text>
</comment>
<gene>
    <name evidence="8" type="ORF">Sant_3856</name>
</gene>
<dbReference type="InterPro" id="IPR001638">
    <property type="entry name" value="Solute-binding_3/MltF_N"/>
</dbReference>
<protein>
    <recommendedName>
        <fullName evidence="6">Putative aliphatic sulfonates-binding protein</fullName>
    </recommendedName>
</protein>
<comment type="subcellular location">
    <subcellularLocation>
        <location evidence="1">Periplasm</location>
    </subcellularLocation>
</comment>
<accession>W0I308</accession>
<evidence type="ECO:0000313" key="9">
    <source>
        <dbReference type="Proteomes" id="UP000019028"/>
    </source>
</evidence>
<name>W0I308_9GAMM</name>
<keyword evidence="9" id="KW-1185">Reference proteome</keyword>
<keyword evidence="4" id="KW-0732">Signal</keyword>
<dbReference type="EMBL" id="CP006569">
    <property type="protein sequence ID" value="AHF78828.1"/>
    <property type="molecule type" value="Genomic_DNA"/>
</dbReference>
<dbReference type="RefSeq" id="WP_158500170.1">
    <property type="nucleotide sequence ID" value="NZ_CP006569.1"/>
</dbReference>
<comment type="function">
    <text evidence="5">Part of a binding-protein-dependent transport system for aliphatic sulfonates. Putative binding protein.</text>
</comment>
<dbReference type="PATRIC" id="fig|1239307.3.peg.4269"/>
<dbReference type="NCBIfam" id="TIGR01728">
    <property type="entry name" value="SsuA_fam"/>
    <property type="match status" value="1"/>
</dbReference>
<dbReference type="InterPro" id="IPR010067">
    <property type="entry name" value="ABC_SsuA_sub-bd"/>
</dbReference>